<dbReference type="EMBL" id="UGET01000006">
    <property type="protein sequence ID" value="STN25515.1"/>
    <property type="molecule type" value="Genomic_DNA"/>
</dbReference>
<reference evidence="1 2" key="1">
    <citation type="submission" date="2018-06" db="EMBL/GenBank/DDBJ databases">
        <authorList>
            <consortium name="Pathogen Informatics"/>
            <person name="Doyle S."/>
        </authorList>
    </citation>
    <scope>NUCLEOTIDE SEQUENCE [LARGE SCALE GENOMIC DNA]</scope>
    <source>
        <strain evidence="1 2">NCTC13148</strain>
    </source>
</reference>
<accession>A0A377F6C0</accession>
<protein>
    <recommendedName>
        <fullName evidence="3">Aminoglycoside phosphotransferase domain-containing protein</fullName>
    </recommendedName>
</protein>
<sequence length="144" mass="17011">MLWTTLNQFNNTGLTMQDKRILFRTRECLPALFEGFNDNCVLIHGNFCLRSMLKDSRSDQLLAMVGPGLMLWAPREYELFRLMDNSLAEDLLWSYLQRAPVAESFIWRRWLYVLWDEVAQLVNTGRFSRRNFDLASKSLLPWLA</sequence>
<evidence type="ECO:0008006" key="3">
    <source>
        <dbReference type="Google" id="ProtNLM"/>
    </source>
</evidence>
<dbReference type="AlphaFoldDB" id="A0A377F6C0"/>
<name>A0A377F6C0_ECOLX</name>
<gene>
    <name evidence="1" type="ORF">NCTC13148_05919</name>
</gene>
<evidence type="ECO:0000313" key="1">
    <source>
        <dbReference type="EMBL" id="STN25515.1"/>
    </source>
</evidence>
<evidence type="ECO:0000313" key="2">
    <source>
        <dbReference type="Proteomes" id="UP000254255"/>
    </source>
</evidence>
<dbReference type="InterPro" id="IPR011009">
    <property type="entry name" value="Kinase-like_dom_sf"/>
</dbReference>
<dbReference type="SUPFAM" id="SSF56112">
    <property type="entry name" value="Protein kinase-like (PK-like)"/>
    <property type="match status" value="1"/>
</dbReference>
<proteinExistence type="predicted"/>
<dbReference type="Proteomes" id="UP000254255">
    <property type="component" value="Unassembled WGS sequence"/>
</dbReference>
<organism evidence="1 2">
    <name type="scientific">Escherichia coli</name>
    <dbReference type="NCBI Taxonomy" id="562"/>
    <lineage>
        <taxon>Bacteria</taxon>
        <taxon>Pseudomonadati</taxon>
        <taxon>Pseudomonadota</taxon>
        <taxon>Gammaproteobacteria</taxon>
        <taxon>Enterobacterales</taxon>
        <taxon>Enterobacteriaceae</taxon>
        <taxon>Escherichia</taxon>
    </lineage>
</organism>